<feature type="transmembrane region" description="Helical" evidence="1">
    <location>
        <begin position="12"/>
        <end position="34"/>
    </location>
</feature>
<comment type="caution">
    <text evidence="2">The sequence shown here is derived from an EMBL/GenBank/DDBJ whole genome shotgun (WGS) entry which is preliminary data.</text>
</comment>
<keyword evidence="1" id="KW-1133">Transmembrane helix</keyword>
<reference evidence="3" key="1">
    <citation type="journal article" date="2019" name="Int. J. Syst. Evol. Microbiol.">
        <title>The Global Catalogue of Microorganisms (GCM) 10K type strain sequencing project: providing services to taxonomists for standard genome sequencing and annotation.</title>
        <authorList>
            <consortium name="The Broad Institute Genomics Platform"/>
            <consortium name="The Broad Institute Genome Sequencing Center for Infectious Disease"/>
            <person name="Wu L."/>
            <person name="Ma J."/>
        </authorList>
    </citation>
    <scope>NUCLEOTIDE SEQUENCE [LARGE SCALE GENOMIC DNA]</scope>
    <source>
        <strain evidence="3">CGMCC 4.7329</strain>
    </source>
</reference>
<keyword evidence="1" id="KW-0812">Transmembrane</keyword>
<gene>
    <name evidence="2" type="ORF">GCM10011610_58920</name>
</gene>
<dbReference type="RefSeq" id="WP_189033755.1">
    <property type="nucleotide sequence ID" value="NZ_BMNE01000009.1"/>
</dbReference>
<dbReference type="EMBL" id="BMNE01000009">
    <property type="protein sequence ID" value="GGN95205.1"/>
    <property type="molecule type" value="Genomic_DNA"/>
</dbReference>
<name>A0ABQ2KWA3_9NOCA</name>
<keyword evidence="1" id="KW-0472">Membrane</keyword>
<evidence type="ECO:0000256" key="1">
    <source>
        <dbReference type="SAM" id="Phobius"/>
    </source>
</evidence>
<accession>A0ABQ2KWA3</accession>
<dbReference type="Proteomes" id="UP000658127">
    <property type="component" value="Unassembled WGS sequence"/>
</dbReference>
<evidence type="ECO:0000313" key="2">
    <source>
        <dbReference type="EMBL" id="GGN95205.1"/>
    </source>
</evidence>
<keyword evidence="3" id="KW-1185">Reference proteome</keyword>
<sequence length="54" mass="5647">MDFSRDRGTAIGVVCVAIYVTAVTALALIGHTALRTRVRGLINAPITMFAAALS</sequence>
<proteinExistence type="predicted"/>
<organism evidence="2 3">
    <name type="scientific">Nocardia rhizosphaerihabitans</name>
    <dbReference type="NCBI Taxonomy" id="1691570"/>
    <lineage>
        <taxon>Bacteria</taxon>
        <taxon>Bacillati</taxon>
        <taxon>Actinomycetota</taxon>
        <taxon>Actinomycetes</taxon>
        <taxon>Mycobacteriales</taxon>
        <taxon>Nocardiaceae</taxon>
        <taxon>Nocardia</taxon>
    </lineage>
</organism>
<protein>
    <submittedName>
        <fullName evidence="2">Uncharacterized protein</fullName>
    </submittedName>
</protein>
<evidence type="ECO:0000313" key="3">
    <source>
        <dbReference type="Proteomes" id="UP000658127"/>
    </source>
</evidence>